<accession>A0AB39C3E8</accession>
<sequence length="32" mass="3766">MLFTRCRSWAIRYSNTSSLLFTPTPLYLVSIK</sequence>
<name>A0AB39C3E8_9VIRU</name>
<proteinExistence type="predicted"/>
<protein>
    <submittedName>
        <fullName evidence="1">Uncharacterized protein</fullName>
    </submittedName>
</protein>
<evidence type="ECO:0000313" key="1">
    <source>
        <dbReference type="EMBL" id="XDJ01302.1"/>
    </source>
</evidence>
<reference evidence="1" key="1">
    <citation type="submission" date="2024-06" db="EMBL/GenBank/DDBJ databases">
        <authorList>
            <person name="Mutai I.J."/>
            <person name="Gurusinghe A."/>
            <person name="Wang B."/>
            <person name="Clark M."/>
            <person name="Bhandare S.G."/>
        </authorList>
    </citation>
    <scope>NUCLEOTIDE SEQUENCE</scope>
</reference>
<dbReference type="EMBL" id="PP935705">
    <property type="protein sequence ID" value="XDJ01302.1"/>
    <property type="molecule type" value="Genomic_DNA"/>
</dbReference>
<organism evidence="1">
    <name type="scientific">Salmonella phage vB_SE130_1P</name>
    <dbReference type="NCBI Taxonomy" id="3236706"/>
    <lineage>
        <taxon>Viruses</taxon>
    </lineage>
</organism>